<feature type="compositionally biased region" description="Polar residues" evidence="2">
    <location>
        <begin position="270"/>
        <end position="282"/>
    </location>
</feature>
<dbReference type="InParanoid" id="S2K3Y2"/>
<feature type="compositionally biased region" description="Basic and acidic residues" evidence="2">
    <location>
        <begin position="366"/>
        <end position="378"/>
    </location>
</feature>
<dbReference type="GO" id="GO:0005634">
    <property type="term" value="C:nucleus"/>
    <property type="evidence" value="ECO:0007669"/>
    <property type="project" value="TreeGrafter"/>
</dbReference>
<accession>S2K3Y2</accession>
<reference evidence="4" key="1">
    <citation type="submission" date="2013-05" db="EMBL/GenBank/DDBJ databases">
        <title>The Genome sequence of Mucor circinelloides f. circinelloides 1006PhL.</title>
        <authorList>
            <consortium name="The Broad Institute Genomics Platform"/>
            <person name="Cuomo C."/>
            <person name="Earl A."/>
            <person name="Findley K."/>
            <person name="Lee S.C."/>
            <person name="Walker B."/>
            <person name="Young S."/>
            <person name="Zeng Q."/>
            <person name="Gargeya S."/>
            <person name="Fitzgerald M."/>
            <person name="Haas B."/>
            <person name="Abouelleil A."/>
            <person name="Allen A.W."/>
            <person name="Alvarado L."/>
            <person name="Arachchi H.M."/>
            <person name="Berlin A.M."/>
            <person name="Chapman S.B."/>
            <person name="Gainer-Dewar J."/>
            <person name="Goldberg J."/>
            <person name="Griggs A."/>
            <person name="Gujja S."/>
            <person name="Hansen M."/>
            <person name="Howarth C."/>
            <person name="Imamovic A."/>
            <person name="Ireland A."/>
            <person name="Larimer J."/>
            <person name="McCowan C."/>
            <person name="Murphy C."/>
            <person name="Pearson M."/>
            <person name="Poon T.W."/>
            <person name="Priest M."/>
            <person name="Roberts A."/>
            <person name="Saif S."/>
            <person name="Shea T."/>
            <person name="Sisk P."/>
            <person name="Sykes S."/>
            <person name="Wortman J."/>
            <person name="Nusbaum C."/>
            <person name="Birren B."/>
        </authorList>
    </citation>
    <scope>NUCLEOTIDE SEQUENCE [LARGE SCALE GENOMIC DNA]</scope>
    <source>
        <strain evidence="4">1006PhL</strain>
    </source>
</reference>
<dbReference type="eggNOG" id="KOG2637">
    <property type="taxonomic scope" value="Eukaryota"/>
</dbReference>
<feature type="region of interest" description="Disordered" evidence="2">
    <location>
        <begin position="362"/>
        <end position="542"/>
    </location>
</feature>
<dbReference type="Proteomes" id="UP000014254">
    <property type="component" value="Unassembled WGS sequence"/>
</dbReference>
<feature type="compositionally biased region" description="Basic and acidic residues" evidence="2">
    <location>
        <begin position="390"/>
        <end position="402"/>
    </location>
</feature>
<evidence type="ECO:0008006" key="5">
    <source>
        <dbReference type="Google" id="ProtNLM"/>
    </source>
</evidence>
<dbReference type="PANTHER" id="PTHR21531:SF0">
    <property type="entry name" value="PROTEIN LTV1 HOMOLOG"/>
    <property type="match status" value="1"/>
</dbReference>
<feature type="region of interest" description="Disordered" evidence="2">
    <location>
        <begin position="298"/>
        <end position="319"/>
    </location>
</feature>
<evidence type="ECO:0000256" key="1">
    <source>
        <dbReference type="ARBA" id="ARBA00009078"/>
    </source>
</evidence>
<evidence type="ECO:0000313" key="3">
    <source>
        <dbReference type="EMBL" id="EPB90023.1"/>
    </source>
</evidence>
<gene>
    <name evidence="3" type="ORF">HMPREF1544_03135</name>
</gene>
<feature type="compositionally biased region" description="Acidic residues" evidence="2">
    <location>
        <begin position="456"/>
        <end position="476"/>
    </location>
</feature>
<sequence>MGKKPFIDKKSAKHFHVVHRSQKDPLINDAEAPDRVLQEVLPINQMKHKSQEEIERVKAKPQKLTQDEIDQRIGQAAQYGIFFDDGEYDYTQHLKPIGGTDSVFLEAPTKKEKPKTMNDSMFKDDDVHRDQKNPNLFQLPSNVLPSNIEMSVGVMNQGTGLDGGLQPDMDPRLREVLEALSDEEYVENDLDDDFFEALNADGEPYDPAEDEEYYDSEEEYEDYEVEGEEGEEINEENYDWQAAFNKFKLSQNRRPAGSDDGSDDFDRQTKQTGFSVSSSAMHRNTQLRLLDDRFEKIEEEYADDDDESEYDSNAEDLEERADFDAILDEFLEKYEIVGKKMQPKMEGETSAAKLDSMRQGLIKPNVVEEEKKELERTTRQKLTRSALEPMLERPVQRQRETWDVQSVISTYSNLENHPSLINDKGPSKRIRIDPKTGMPVLVEVERKQKKKQQVESDAEEEDEDEDDEEDDEEGEPLENKGVARSKAETKEEKRARKQAIKDAKKNRREEKKSTKSAFKTEENRQKKILQQKRQAKGATHIP</sequence>
<dbReference type="GO" id="GO:0005829">
    <property type="term" value="C:cytosol"/>
    <property type="evidence" value="ECO:0007669"/>
    <property type="project" value="TreeGrafter"/>
</dbReference>
<feature type="compositionally biased region" description="Basic residues" evidence="2">
    <location>
        <begin position="11"/>
        <end position="20"/>
    </location>
</feature>
<evidence type="ECO:0000256" key="2">
    <source>
        <dbReference type="SAM" id="MobiDB-lite"/>
    </source>
</evidence>
<feature type="compositionally biased region" description="Basic and acidic residues" evidence="2">
    <location>
        <begin position="485"/>
        <end position="525"/>
    </location>
</feature>
<dbReference type="Pfam" id="PF04180">
    <property type="entry name" value="LTV"/>
    <property type="match status" value="1"/>
</dbReference>
<dbReference type="OrthoDB" id="5852896at2759"/>
<evidence type="ECO:0000313" key="4">
    <source>
        <dbReference type="Proteomes" id="UP000014254"/>
    </source>
</evidence>
<dbReference type="STRING" id="1220926.S2K3Y2"/>
<feature type="compositionally biased region" description="Basic and acidic residues" evidence="2">
    <location>
        <begin position="1"/>
        <end position="10"/>
    </location>
</feature>
<feature type="region of interest" description="Disordered" evidence="2">
    <location>
        <begin position="197"/>
        <end position="237"/>
    </location>
</feature>
<dbReference type="GO" id="GO:0030688">
    <property type="term" value="C:preribosome, small subunit precursor"/>
    <property type="evidence" value="ECO:0007669"/>
    <property type="project" value="TreeGrafter"/>
</dbReference>
<dbReference type="InterPro" id="IPR007307">
    <property type="entry name" value="Ltv1"/>
</dbReference>
<organism evidence="3 4">
    <name type="scientific">Mucor circinelloides f. circinelloides (strain 1006PhL)</name>
    <name type="common">Mucormycosis agent</name>
    <name type="synonym">Calyptromyces circinelloides</name>
    <dbReference type="NCBI Taxonomy" id="1220926"/>
    <lineage>
        <taxon>Eukaryota</taxon>
        <taxon>Fungi</taxon>
        <taxon>Fungi incertae sedis</taxon>
        <taxon>Mucoromycota</taxon>
        <taxon>Mucoromycotina</taxon>
        <taxon>Mucoromycetes</taxon>
        <taxon>Mucorales</taxon>
        <taxon>Mucorineae</taxon>
        <taxon>Mucoraceae</taxon>
        <taxon>Mucor</taxon>
    </lineage>
</organism>
<feature type="compositionally biased region" description="Basic residues" evidence="2">
    <location>
        <begin position="526"/>
        <end position="535"/>
    </location>
</feature>
<dbReference type="OMA" id="TAQHFTL"/>
<comment type="similarity">
    <text evidence="1">Belongs to the LTV1 family.</text>
</comment>
<dbReference type="VEuPathDB" id="FungiDB:HMPREF1544_03135"/>
<keyword evidence="4" id="KW-1185">Reference proteome</keyword>
<name>S2K3Y2_MUCC1</name>
<proteinExistence type="inferred from homology"/>
<protein>
    <recommendedName>
        <fullName evidence="5">Low temperature viability protein</fullName>
    </recommendedName>
</protein>
<dbReference type="EMBL" id="KE123926">
    <property type="protein sequence ID" value="EPB90023.1"/>
    <property type="molecule type" value="Genomic_DNA"/>
</dbReference>
<dbReference type="GO" id="GO:0042274">
    <property type="term" value="P:ribosomal small subunit biogenesis"/>
    <property type="evidence" value="ECO:0007669"/>
    <property type="project" value="InterPro"/>
</dbReference>
<dbReference type="GO" id="GO:0000056">
    <property type="term" value="P:ribosomal small subunit export from nucleus"/>
    <property type="evidence" value="ECO:0007669"/>
    <property type="project" value="TreeGrafter"/>
</dbReference>
<dbReference type="FunCoup" id="S2K3Y2">
    <property type="interactions" value="365"/>
</dbReference>
<feature type="compositionally biased region" description="Acidic residues" evidence="2">
    <location>
        <begin position="203"/>
        <end position="237"/>
    </location>
</feature>
<feature type="region of interest" description="Disordered" evidence="2">
    <location>
        <begin position="1"/>
        <end position="20"/>
    </location>
</feature>
<feature type="region of interest" description="Disordered" evidence="2">
    <location>
        <begin position="249"/>
        <end position="282"/>
    </location>
</feature>
<dbReference type="PANTHER" id="PTHR21531">
    <property type="entry name" value="LOW-TEMPERATURE VIABILITY PROTEIN LTV1-RELATED"/>
    <property type="match status" value="1"/>
</dbReference>
<dbReference type="AlphaFoldDB" id="S2K3Y2"/>
<feature type="compositionally biased region" description="Polar residues" evidence="2">
    <location>
        <begin position="403"/>
        <end position="416"/>
    </location>
</feature>